<dbReference type="Gene3D" id="1.25.40.290">
    <property type="entry name" value="ARM repeat domains"/>
    <property type="match status" value="1"/>
</dbReference>
<dbReference type="InterPro" id="IPR016024">
    <property type="entry name" value="ARM-type_fold"/>
</dbReference>
<feature type="region of interest" description="Disordered" evidence="1">
    <location>
        <begin position="1"/>
        <end position="22"/>
    </location>
</feature>
<proteinExistence type="predicted"/>
<dbReference type="PATRIC" id="fig|292564.3.peg.1450"/>
<dbReference type="Proteomes" id="UP000010388">
    <property type="component" value="Chromosome"/>
</dbReference>
<accession>K9P7H6</accession>
<evidence type="ECO:0000313" key="2">
    <source>
        <dbReference type="EMBL" id="AFY28686.1"/>
    </source>
</evidence>
<dbReference type="EMBL" id="CP003495">
    <property type="protein sequence ID" value="AFY28686.1"/>
    <property type="molecule type" value="Genomic_DNA"/>
</dbReference>
<dbReference type="STRING" id="292564.Cyagr_1522"/>
<dbReference type="SUPFAM" id="SSF48371">
    <property type="entry name" value="ARM repeat"/>
    <property type="match status" value="1"/>
</dbReference>
<gene>
    <name evidence="2" type="ordered locus">Cyagr_1522</name>
</gene>
<organism evidence="2 3">
    <name type="scientific">Cyanobium gracile (strain ATCC 27147 / PCC 6307)</name>
    <dbReference type="NCBI Taxonomy" id="292564"/>
    <lineage>
        <taxon>Bacteria</taxon>
        <taxon>Bacillati</taxon>
        <taxon>Cyanobacteriota</taxon>
        <taxon>Cyanophyceae</taxon>
        <taxon>Synechococcales</taxon>
        <taxon>Prochlorococcaceae</taxon>
        <taxon>Cyanobium</taxon>
    </lineage>
</organism>
<dbReference type="eggNOG" id="COG4335">
    <property type="taxonomic scope" value="Bacteria"/>
</dbReference>
<dbReference type="AlphaFoldDB" id="K9P7H6"/>
<protein>
    <submittedName>
        <fullName evidence="2">DNA alkylation repair enzyme</fullName>
    </submittedName>
</protein>
<evidence type="ECO:0000256" key="1">
    <source>
        <dbReference type="SAM" id="MobiDB-lite"/>
    </source>
</evidence>
<reference evidence="3" key="1">
    <citation type="journal article" date="2013" name="Proc. Natl. Acad. Sci. U.S.A.">
        <title>Improving the coverage of the cyanobacterial phylum using diversity-driven genome sequencing.</title>
        <authorList>
            <person name="Shih P.M."/>
            <person name="Wu D."/>
            <person name="Latifi A."/>
            <person name="Axen S.D."/>
            <person name="Fewer D.P."/>
            <person name="Talla E."/>
            <person name="Calteau A."/>
            <person name="Cai F."/>
            <person name="Tandeau de Marsac N."/>
            <person name="Rippka R."/>
            <person name="Herdman M."/>
            <person name="Sivonen K."/>
            <person name="Coursin T."/>
            <person name="Laurent T."/>
            <person name="Goodwin L."/>
            <person name="Nolan M."/>
            <person name="Davenport K.W."/>
            <person name="Han C.S."/>
            <person name="Rubin E.M."/>
            <person name="Eisen J.A."/>
            <person name="Woyke T."/>
            <person name="Gugger M."/>
            <person name="Kerfeld C.A."/>
        </authorList>
    </citation>
    <scope>NUCLEOTIDE SEQUENCE [LARGE SCALE GENOMIC DNA]</scope>
    <source>
        <strain evidence="3">ATCC 27147 / PCC 6307</strain>
    </source>
</reference>
<evidence type="ECO:0000313" key="3">
    <source>
        <dbReference type="Proteomes" id="UP000010388"/>
    </source>
</evidence>
<name>K9P7H6_CYAGP</name>
<dbReference type="HOGENOM" id="CLU_064289_1_0_3"/>
<dbReference type="KEGG" id="cgc:Cyagr_1522"/>
<sequence length="294" mass="32535">MGMDRASMTPRAPTIPSAPSSIQKGTPLKHLLGQAAIECLAHNIQCVDSAFPAGQFCTTALTGLEPLAIMQRGRHIARTLHQFLPGTYAEAVQVLMASLTPEQLDAETMGLAGFFYLPHSFFISEYGQDAQHNAGNDPFEVSMLALHALTTRFTAEFAIRPFLIQQQQRTLEQVNRWVTDPNPHVRRLCSEGARPRLPWGTRLASFVADPTPTLPILERLKEDPSLYVRRSVANHLGDIAKDHPDLVYATCERWLREGASADLQWLIRHAVRYPAKGGNARALKIRSAAKGKVV</sequence>